<comment type="caution">
    <text evidence="1">The sequence shown here is derived from an EMBL/GenBank/DDBJ whole genome shotgun (WGS) entry which is preliminary data.</text>
</comment>
<dbReference type="EMBL" id="NCVQ01000007">
    <property type="protein sequence ID" value="PWZ17397.1"/>
    <property type="molecule type" value="Genomic_DNA"/>
</dbReference>
<name>A0A3L6ECM5_MAIZE</name>
<reference evidence="1" key="1">
    <citation type="journal article" date="2018" name="Nat. Genet.">
        <title>Extensive intraspecific gene order and gene structural variations between Mo17 and other maize genomes.</title>
        <authorList>
            <person name="Sun S."/>
            <person name="Zhou Y."/>
            <person name="Chen J."/>
            <person name="Shi J."/>
            <person name="Zhao H."/>
            <person name="Zhao H."/>
            <person name="Song W."/>
            <person name="Zhang M."/>
            <person name="Cui Y."/>
            <person name="Dong X."/>
            <person name="Liu H."/>
            <person name="Ma X."/>
            <person name="Jiao Y."/>
            <person name="Wang B."/>
            <person name="Wei X."/>
            <person name="Stein J.C."/>
            <person name="Glaubitz J.C."/>
            <person name="Lu F."/>
            <person name="Yu G."/>
            <person name="Liang C."/>
            <person name="Fengler K."/>
            <person name="Li B."/>
            <person name="Rafalski A."/>
            <person name="Schnable P.S."/>
            <person name="Ware D.H."/>
            <person name="Buckler E.S."/>
            <person name="Lai J."/>
        </authorList>
    </citation>
    <scope>NUCLEOTIDE SEQUENCE [LARGE SCALE GENOMIC DNA]</scope>
    <source>
        <tissue evidence="1">Seedling</tissue>
    </source>
</reference>
<protein>
    <submittedName>
        <fullName evidence="1">Uncharacterized protein</fullName>
    </submittedName>
</protein>
<gene>
    <name evidence="1" type="ORF">Zm00014a_023825</name>
</gene>
<dbReference type="Proteomes" id="UP000251960">
    <property type="component" value="Chromosome 6"/>
</dbReference>
<organism evidence="1">
    <name type="scientific">Zea mays</name>
    <name type="common">Maize</name>
    <dbReference type="NCBI Taxonomy" id="4577"/>
    <lineage>
        <taxon>Eukaryota</taxon>
        <taxon>Viridiplantae</taxon>
        <taxon>Streptophyta</taxon>
        <taxon>Embryophyta</taxon>
        <taxon>Tracheophyta</taxon>
        <taxon>Spermatophyta</taxon>
        <taxon>Magnoliopsida</taxon>
        <taxon>Liliopsida</taxon>
        <taxon>Poales</taxon>
        <taxon>Poaceae</taxon>
        <taxon>PACMAD clade</taxon>
        <taxon>Panicoideae</taxon>
        <taxon>Andropogonodae</taxon>
        <taxon>Andropogoneae</taxon>
        <taxon>Tripsacinae</taxon>
        <taxon>Zea</taxon>
    </lineage>
</organism>
<accession>A0A3L6ECM5</accession>
<proteinExistence type="predicted"/>
<evidence type="ECO:0000313" key="1">
    <source>
        <dbReference type="EMBL" id="PWZ17397.1"/>
    </source>
</evidence>
<sequence>MPLHAVSLLMEAIYLKARALHDLGKDKGLMKGKTVVDVVGKFTWHKRRKGISCGDLCSDINPTTTIKGKHYIGSGTLVKRFHHMHVHVYDKS</sequence>
<dbReference type="AlphaFoldDB" id="A0A3L6ECM5"/>